<dbReference type="InterPro" id="IPR057268">
    <property type="entry name" value="Ribosomal_L18"/>
</dbReference>
<dbReference type="Gene3D" id="3.30.420.100">
    <property type="match status" value="1"/>
</dbReference>
<evidence type="ECO:0000256" key="2">
    <source>
        <dbReference type="ARBA" id="ARBA00022730"/>
    </source>
</evidence>
<reference evidence="8 9" key="1">
    <citation type="journal article" date="2016" name="Nat. Commun.">
        <title>Thousands of microbial genomes shed light on interconnected biogeochemical processes in an aquifer system.</title>
        <authorList>
            <person name="Anantharaman K."/>
            <person name="Brown C.T."/>
            <person name="Hug L.A."/>
            <person name="Sharon I."/>
            <person name="Castelle C.J."/>
            <person name="Probst A.J."/>
            <person name="Thomas B.C."/>
            <person name="Singh A."/>
            <person name="Wilkins M.J."/>
            <person name="Karaoz U."/>
            <person name="Brodie E.L."/>
            <person name="Williams K.H."/>
            <person name="Hubbard S.S."/>
            <person name="Banfield J.F."/>
        </authorList>
    </citation>
    <scope>NUCLEOTIDE SEQUENCE [LARGE SCALE GENOMIC DNA]</scope>
</reference>
<evidence type="ECO:0000256" key="1">
    <source>
        <dbReference type="ARBA" id="ARBA00007116"/>
    </source>
</evidence>
<evidence type="ECO:0000313" key="8">
    <source>
        <dbReference type="EMBL" id="OGZ62177.1"/>
    </source>
</evidence>
<dbReference type="GO" id="GO:0022625">
    <property type="term" value="C:cytosolic large ribosomal subunit"/>
    <property type="evidence" value="ECO:0007669"/>
    <property type="project" value="TreeGrafter"/>
</dbReference>
<dbReference type="Proteomes" id="UP000176770">
    <property type="component" value="Unassembled WGS sequence"/>
</dbReference>
<comment type="similarity">
    <text evidence="1 7">Belongs to the universal ribosomal protein uL18 family.</text>
</comment>
<dbReference type="NCBIfam" id="TIGR00060">
    <property type="entry name" value="L18_bact"/>
    <property type="match status" value="1"/>
</dbReference>
<accession>A0A1G2HI71</accession>
<dbReference type="EMBL" id="MHOK01000006">
    <property type="protein sequence ID" value="OGZ62177.1"/>
    <property type="molecule type" value="Genomic_DNA"/>
</dbReference>
<comment type="caution">
    <text evidence="8">The sequence shown here is derived from an EMBL/GenBank/DDBJ whole genome shotgun (WGS) entry which is preliminary data.</text>
</comment>
<keyword evidence="3 7" id="KW-0694">RNA-binding</keyword>
<dbReference type="Pfam" id="PF00861">
    <property type="entry name" value="Ribosomal_L18p"/>
    <property type="match status" value="1"/>
</dbReference>
<evidence type="ECO:0000256" key="4">
    <source>
        <dbReference type="ARBA" id="ARBA00022980"/>
    </source>
</evidence>
<sequence>MLTVKKTKRRRRHQRIRGKIVGTADRPRLFVFKSNNHIYATIIDDASGSTLASASDKSVKNKVSGNNTQTSKLVGEEIAKVAIKAGYSSVVFDRGGYKYHGKVKALAESARSAGLKF</sequence>
<dbReference type="PANTHER" id="PTHR12899:SF3">
    <property type="entry name" value="LARGE RIBOSOMAL SUBUNIT PROTEIN UL18M"/>
    <property type="match status" value="1"/>
</dbReference>
<dbReference type="HAMAP" id="MF_01337_B">
    <property type="entry name" value="Ribosomal_uL18_B"/>
    <property type="match status" value="1"/>
</dbReference>
<keyword evidence="4 7" id="KW-0689">Ribosomal protein</keyword>
<evidence type="ECO:0000256" key="7">
    <source>
        <dbReference type="HAMAP-Rule" id="MF_01337"/>
    </source>
</evidence>
<dbReference type="SUPFAM" id="SSF53137">
    <property type="entry name" value="Translational machinery components"/>
    <property type="match status" value="1"/>
</dbReference>
<evidence type="ECO:0000256" key="5">
    <source>
        <dbReference type="ARBA" id="ARBA00023274"/>
    </source>
</evidence>
<evidence type="ECO:0000256" key="6">
    <source>
        <dbReference type="ARBA" id="ARBA00035197"/>
    </source>
</evidence>
<dbReference type="PANTHER" id="PTHR12899">
    <property type="entry name" value="39S RIBOSOMAL PROTEIN L18, MITOCHONDRIAL"/>
    <property type="match status" value="1"/>
</dbReference>
<dbReference type="GO" id="GO:0003735">
    <property type="term" value="F:structural constituent of ribosome"/>
    <property type="evidence" value="ECO:0007669"/>
    <property type="project" value="InterPro"/>
</dbReference>
<dbReference type="InterPro" id="IPR004389">
    <property type="entry name" value="Ribosomal_uL18_bac-type"/>
</dbReference>
<protein>
    <recommendedName>
        <fullName evidence="6 7">Large ribosomal subunit protein uL18</fullName>
    </recommendedName>
</protein>
<evidence type="ECO:0000256" key="3">
    <source>
        <dbReference type="ARBA" id="ARBA00022884"/>
    </source>
</evidence>
<dbReference type="FunFam" id="3.30.420.100:FF:000001">
    <property type="entry name" value="50S ribosomal protein L18"/>
    <property type="match status" value="1"/>
</dbReference>
<evidence type="ECO:0000313" key="9">
    <source>
        <dbReference type="Proteomes" id="UP000176770"/>
    </source>
</evidence>
<dbReference type="InterPro" id="IPR005484">
    <property type="entry name" value="Ribosomal_uL18_bac/plant/anim"/>
</dbReference>
<keyword evidence="5 7" id="KW-0687">Ribonucleoprotein</keyword>
<proteinExistence type="inferred from homology"/>
<comment type="function">
    <text evidence="7">This is one of the proteins that bind and probably mediate the attachment of the 5S RNA into the large ribosomal subunit, where it forms part of the central protuberance.</text>
</comment>
<organism evidence="8 9">
    <name type="scientific">Candidatus Spechtbacteria bacterium RIFCSPLOWO2_12_FULL_38_22</name>
    <dbReference type="NCBI Taxonomy" id="1802165"/>
    <lineage>
        <taxon>Bacteria</taxon>
        <taxon>Candidatus Spechtiibacteriota</taxon>
    </lineage>
</organism>
<comment type="subunit">
    <text evidence="7">Part of the 50S ribosomal subunit; part of the 5S rRNA/L5/L18/L25 subcomplex. Contacts the 5S and 23S rRNAs.</text>
</comment>
<dbReference type="AlphaFoldDB" id="A0A1G2HI71"/>
<gene>
    <name evidence="7" type="primary">rplR</name>
    <name evidence="8" type="ORF">A3F94_01185</name>
</gene>
<name>A0A1G2HI71_9BACT</name>
<keyword evidence="2 7" id="KW-0699">rRNA-binding</keyword>
<dbReference type="STRING" id="1802165.A3F94_01185"/>
<dbReference type="GO" id="GO:0008097">
    <property type="term" value="F:5S rRNA binding"/>
    <property type="evidence" value="ECO:0007669"/>
    <property type="project" value="TreeGrafter"/>
</dbReference>
<dbReference type="CDD" id="cd00432">
    <property type="entry name" value="Ribosomal_L18_L5e"/>
    <property type="match status" value="1"/>
</dbReference>
<dbReference type="GO" id="GO:0006412">
    <property type="term" value="P:translation"/>
    <property type="evidence" value="ECO:0007669"/>
    <property type="project" value="UniProtKB-UniRule"/>
</dbReference>